<sequence length="220" mass="24672">MLVKKYNEDIGKDNHAVGKLRTEAERAKSALNNQHQVCVEIESLFDGSDFSEPPTRAMFEELNHNLFLKAIGPVKKAIEDVGLEKNQIHQTVSCWWLHQDSQGPASSSRTTSTQGLKQGRETLGSILSGEGGDEIKVFLFLFRKRALSNHHQVHVEIESLFDGSDFSKLPTPGKFAELDNEFIRKNMGPMKKAMDDTGLEKRQIHELFLAGGTTRIPKVQ</sequence>
<dbReference type="Gene3D" id="3.30.420.40">
    <property type="match status" value="2"/>
</dbReference>
<dbReference type="Pfam" id="PF00012">
    <property type="entry name" value="HSP70"/>
    <property type="match status" value="2"/>
</dbReference>
<dbReference type="Gene3D" id="3.90.640.10">
    <property type="entry name" value="Actin, Chain A, domain 4"/>
    <property type="match status" value="2"/>
</dbReference>
<dbReference type="InterPro" id="IPR013126">
    <property type="entry name" value="Hsp_70_fam"/>
</dbReference>
<dbReference type="GO" id="GO:0005524">
    <property type="term" value="F:ATP binding"/>
    <property type="evidence" value="ECO:0007669"/>
    <property type="project" value="InterPro"/>
</dbReference>
<protein>
    <submittedName>
        <fullName evidence="1">Luminal-binding protein 2</fullName>
    </submittedName>
</protein>
<dbReference type="EnsemblPlants" id="EMT28855">
    <property type="protein sequence ID" value="EMT28855"/>
    <property type="gene ID" value="F775_23391"/>
</dbReference>
<dbReference type="InterPro" id="IPR043129">
    <property type="entry name" value="ATPase_NBD"/>
</dbReference>
<dbReference type="PANTHER" id="PTHR19375">
    <property type="entry name" value="HEAT SHOCK PROTEIN 70KDA"/>
    <property type="match status" value="1"/>
</dbReference>
<dbReference type="AlphaFoldDB" id="M8BUZ7"/>
<proteinExistence type="predicted"/>
<accession>M8BUZ7</accession>
<dbReference type="FunFam" id="3.90.640.10:FF:000003">
    <property type="entry name" value="Molecular chaperone DnaK"/>
    <property type="match status" value="1"/>
</dbReference>
<reference evidence="1" key="1">
    <citation type="submission" date="2015-06" db="UniProtKB">
        <authorList>
            <consortium name="EnsemblPlants"/>
        </authorList>
    </citation>
    <scope>IDENTIFICATION</scope>
</reference>
<name>M8BUZ7_AEGTA</name>
<dbReference type="SUPFAM" id="SSF53067">
    <property type="entry name" value="Actin-like ATPase domain"/>
    <property type="match status" value="2"/>
</dbReference>
<organism evidence="1">
    <name type="scientific">Aegilops tauschii</name>
    <name type="common">Tausch's goatgrass</name>
    <name type="synonym">Aegilops squarrosa</name>
    <dbReference type="NCBI Taxonomy" id="37682"/>
    <lineage>
        <taxon>Eukaryota</taxon>
        <taxon>Viridiplantae</taxon>
        <taxon>Streptophyta</taxon>
        <taxon>Embryophyta</taxon>
        <taxon>Tracheophyta</taxon>
        <taxon>Spermatophyta</taxon>
        <taxon>Magnoliopsida</taxon>
        <taxon>Liliopsida</taxon>
        <taxon>Poales</taxon>
        <taxon>Poaceae</taxon>
        <taxon>BOP clade</taxon>
        <taxon>Pooideae</taxon>
        <taxon>Triticodae</taxon>
        <taxon>Triticeae</taxon>
        <taxon>Triticinae</taxon>
        <taxon>Aegilops</taxon>
    </lineage>
</organism>
<dbReference type="GO" id="GO:0140662">
    <property type="term" value="F:ATP-dependent protein folding chaperone"/>
    <property type="evidence" value="ECO:0007669"/>
    <property type="project" value="InterPro"/>
</dbReference>
<evidence type="ECO:0000313" key="1">
    <source>
        <dbReference type="EnsemblPlants" id="EMT28855"/>
    </source>
</evidence>